<comment type="function">
    <text evidence="4">Invertase that cleaves sucrose into glucose and fructose.</text>
</comment>
<keyword evidence="6" id="KW-1185">Reference proteome</keyword>
<proteinExistence type="inferred from homology"/>
<comment type="catalytic activity">
    <reaction evidence="4">
        <text>Hydrolysis of terminal non-reducing beta-D-fructofuranoside residues in beta-D-fructofuranosides.</text>
        <dbReference type="EC" id="3.2.1.26"/>
    </reaction>
</comment>
<dbReference type="Pfam" id="PF12899">
    <property type="entry name" value="Glyco_hydro_100"/>
    <property type="match status" value="1"/>
</dbReference>
<evidence type="ECO:0000256" key="4">
    <source>
        <dbReference type="RuleBase" id="RU367047"/>
    </source>
</evidence>
<dbReference type="Pfam" id="PF05691">
    <property type="entry name" value="Raffinose_syn"/>
    <property type="match status" value="1"/>
</dbReference>
<comment type="caution">
    <text evidence="5">The sequence shown here is derived from an EMBL/GenBank/DDBJ whole genome shotgun (WGS) entry which is preliminary data.</text>
</comment>
<dbReference type="EMBL" id="BSYO01000020">
    <property type="protein sequence ID" value="GMH19169.1"/>
    <property type="molecule type" value="Genomic_DNA"/>
</dbReference>
<evidence type="ECO:0000256" key="2">
    <source>
        <dbReference type="ARBA" id="ARBA00023277"/>
    </source>
</evidence>
<organism evidence="5 6">
    <name type="scientific">Nepenthes gracilis</name>
    <name type="common">Slender pitcher plant</name>
    <dbReference type="NCBI Taxonomy" id="150966"/>
    <lineage>
        <taxon>Eukaryota</taxon>
        <taxon>Viridiplantae</taxon>
        <taxon>Streptophyta</taxon>
        <taxon>Embryophyta</taxon>
        <taxon>Tracheophyta</taxon>
        <taxon>Spermatophyta</taxon>
        <taxon>Magnoliopsida</taxon>
        <taxon>eudicotyledons</taxon>
        <taxon>Gunneridae</taxon>
        <taxon>Pentapetalae</taxon>
        <taxon>Caryophyllales</taxon>
        <taxon>Nepenthaceae</taxon>
        <taxon>Nepenthes</taxon>
    </lineage>
</organism>
<sequence length="281" mass="31937">MAKNEKWPRIRVDSIEDEAWNLLHESIVYYCNPVVTIAANDWSSTSILNCDHMWEKTMDCPSPGQGLMPTSFKALFYLVLLCACEMQAPEDGSANLIQALTNRMVALSFHIREYYWIDIRNSMKFMVTSQRNIHMMQLISLTSTLIKSLHGGWNGCLIKEAILSKTFNQLMWISDYFLLEASGLLAHCHAKGSKWDTSLLCARRSSGKRPYIECVLLDESPLKIGLSSSTLWLEMVCEVYGGRVDLAKVYHKAIIAFVRKHFKGSSAIVSMKLCNDFMSLE</sequence>
<dbReference type="Proteomes" id="UP001279734">
    <property type="component" value="Unassembled WGS sequence"/>
</dbReference>
<dbReference type="EC" id="3.2.1.26" evidence="4"/>
<dbReference type="PANTHER" id="PTHR31916:SF28">
    <property type="entry name" value="NEUTRAL_ALKALINE INVERTASE 3, CHLOROPLASTIC"/>
    <property type="match status" value="1"/>
</dbReference>
<evidence type="ECO:0000256" key="1">
    <source>
        <dbReference type="ARBA" id="ARBA00022801"/>
    </source>
</evidence>
<keyword evidence="3 4" id="KW-0326">Glycosidase</keyword>
<reference evidence="5" key="1">
    <citation type="submission" date="2023-05" db="EMBL/GenBank/DDBJ databases">
        <title>Nepenthes gracilis genome sequencing.</title>
        <authorList>
            <person name="Fukushima K."/>
        </authorList>
    </citation>
    <scope>NUCLEOTIDE SEQUENCE</scope>
    <source>
        <strain evidence="5">SING2019-196</strain>
    </source>
</reference>
<accession>A0AAD3XWN9</accession>
<dbReference type="GO" id="GO:0033926">
    <property type="term" value="F:endo-alpha-N-acetylgalactosaminidase activity"/>
    <property type="evidence" value="ECO:0007669"/>
    <property type="project" value="UniProtKB-UniRule"/>
</dbReference>
<evidence type="ECO:0000256" key="3">
    <source>
        <dbReference type="ARBA" id="ARBA00023295"/>
    </source>
</evidence>
<dbReference type="GO" id="GO:0009507">
    <property type="term" value="C:chloroplast"/>
    <property type="evidence" value="ECO:0007669"/>
    <property type="project" value="TreeGrafter"/>
</dbReference>
<name>A0AAD3XWN9_NEPGR</name>
<dbReference type="AlphaFoldDB" id="A0AAD3XWN9"/>
<evidence type="ECO:0000313" key="5">
    <source>
        <dbReference type="EMBL" id="GMH19169.1"/>
    </source>
</evidence>
<evidence type="ECO:0000313" key="6">
    <source>
        <dbReference type="Proteomes" id="UP001279734"/>
    </source>
</evidence>
<dbReference type="GO" id="GO:0004575">
    <property type="term" value="F:sucrose alpha-glucosidase activity"/>
    <property type="evidence" value="ECO:0007669"/>
    <property type="project" value="TreeGrafter"/>
</dbReference>
<keyword evidence="2 4" id="KW-0119">Carbohydrate metabolism</keyword>
<gene>
    <name evidence="5" type="ORF">Nepgr_021010</name>
</gene>
<dbReference type="GO" id="GO:0005987">
    <property type="term" value="P:sucrose catabolic process"/>
    <property type="evidence" value="ECO:0007669"/>
    <property type="project" value="TreeGrafter"/>
</dbReference>
<dbReference type="InterPro" id="IPR008811">
    <property type="entry name" value="Glycosyl_hydrolases_36"/>
</dbReference>
<comment type="similarity">
    <text evidence="4">Belongs to the glycosyl hydrolase 100 family.</text>
</comment>
<protein>
    <recommendedName>
        <fullName evidence="4">Alkaline/neutral invertase</fullName>
        <ecNumber evidence="4">3.2.1.26</ecNumber>
    </recommendedName>
</protein>
<keyword evidence="1 4" id="KW-0378">Hydrolase</keyword>
<dbReference type="InterPro" id="IPR024746">
    <property type="entry name" value="Glyco_hydro_100"/>
</dbReference>
<dbReference type="PANTHER" id="PTHR31916">
    <property type="match status" value="1"/>
</dbReference>